<feature type="region of interest" description="Disordered" evidence="5">
    <location>
        <begin position="189"/>
        <end position="254"/>
    </location>
</feature>
<evidence type="ECO:0000259" key="7">
    <source>
        <dbReference type="PROSITE" id="PS51512"/>
    </source>
</evidence>
<dbReference type="PROSITE" id="PS51385">
    <property type="entry name" value="YJEF_N"/>
    <property type="match status" value="1"/>
</dbReference>
<dbReference type="InterPro" id="IPR004443">
    <property type="entry name" value="YjeF_N_dom"/>
</dbReference>
<accession>A0A448YQ81</accession>
<feature type="compositionally biased region" description="Basic and acidic residues" evidence="5">
    <location>
        <begin position="76"/>
        <end position="96"/>
    </location>
</feature>
<dbReference type="GO" id="GO:0033962">
    <property type="term" value="P:P-body assembly"/>
    <property type="evidence" value="ECO:0007669"/>
    <property type="project" value="TreeGrafter"/>
</dbReference>
<feature type="compositionally biased region" description="Polar residues" evidence="5">
    <location>
        <begin position="197"/>
        <end position="213"/>
    </location>
</feature>
<dbReference type="Pfam" id="PF09532">
    <property type="entry name" value="FDF"/>
    <property type="match status" value="1"/>
</dbReference>
<dbReference type="EMBL" id="CAACVR010000034">
    <property type="protein sequence ID" value="VEU22998.1"/>
    <property type="molecule type" value="Genomic_DNA"/>
</dbReference>
<keyword evidence="4" id="KW-0963">Cytoplasm</keyword>
<evidence type="ECO:0000313" key="8">
    <source>
        <dbReference type="EMBL" id="VEU22998.1"/>
    </source>
</evidence>
<sequence length="539" mass="59943">MSQFCGYTLELVLNDLSHTAVKGVIKKIIDKDLIVSDPVYLDGTQYKGKEVTIKGSEIKDLRVVELPRKGKKGKKKKEEGRRKENGETKDKERDSGESSSRGTPSIRPSLHLSRNDSGIDWDTENVHEVKKMDDFDFATNLLKFDKASVFKDISKHDSMSPSDRLVSINKVNPEDRKYGNDEMVIKKHKDEWDSIDGRSTSGSNIANASSKKTTPGRPRDRRSNNARVASASVDRFVDARENSNQRQSSYGGSTPVVDNHVRLVYSDSRETVPTCSQLQLSEIENLAADKFHFSRKLLAENAARGVAQLIISKVLGTFRVGSSNHNTPPLVLALVGNNRAGSIALATGRQLFNHGVRVIAYLLHDFQNSEEELISEVQDNLDTFEACGGKVVSELQSLEALLGKLDSPLEFILDGLQGYDTDLNDFIEPELSDSKEIVDWCNEQDLPVMSIDIPSGLNASSGTSDFGTFLVSKYLVSIGLTLNSVLNLYKFGYFQKSELTHFVVDSGLPKKVFGSKSTFRKFERQWFSNLWSAEIALAD</sequence>
<dbReference type="OrthoDB" id="10030313at2759"/>
<feature type="domain" description="YjeF N-terminal" evidence="6">
    <location>
        <begin position="280"/>
        <end position="514"/>
    </location>
</feature>
<evidence type="ECO:0000256" key="1">
    <source>
        <dbReference type="ARBA" id="ARBA00004201"/>
    </source>
</evidence>
<name>A0A448YQ81_BRENA</name>
<dbReference type="GO" id="GO:0003729">
    <property type="term" value="F:mRNA binding"/>
    <property type="evidence" value="ECO:0007669"/>
    <property type="project" value="TreeGrafter"/>
</dbReference>
<dbReference type="PANTHER" id="PTHR13612:SF0">
    <property type="entry name" value="ENHANCER OF MRNA-DECAPPING PROTEIN 3"/>
    <property type="match status" value="1"/>
</dbReference>
<dbReference type="FunCoup" id="A0A448YQ81">
    <property type="interactions" value="160"/>
</dbReference>
<dbReference type="SUPFAM" id="SSF64153">
    <property type="entry name" value="YjeF N-terminal domain-like"/>
    <property type="match status" value="1"/>
</dbReference>
<evidence type="ECO:0000256" key="5">
    <source>
        <dbReference type="SAM" id="MobiDB-lite"/>
    </source>
</evidence>
<dbReference type="SMART" id="SM01199">
    <property type="entry name" value="FDF"/>
    <property type="match status" value="1"/>
</dbReference>
<dbReference type="GO" id="GO:0000932">
    <property type="term" value="C:P-body"/>
    <property type="evidence" value="ECO:0007669"/>
    <property type="project" value="UniProtKB-SubCell"/>
</dbReference>
<dbReference type="PROSITE" id="PS51512">
    <property type="entry name" value="DFDF"/>
    <property type="match status" value="1"/>
</dbReference>
<feature type="region of interest" description="Disordered" evidence="5">
    <location>
        <begin position="64"/>
        <end position="120"/>
    </location>
</feature>
<evidence type="ECO:0000256" key="3">
    <source>
        <dbReference type="ARBA" id="ARBA00015797"/>
    </source>
</evidence>
<dbReference type="InterPro" id="IPR025762">
    <property type="entry name" value="DFDF"/>
</dbReference>
<evidence type="ECO:0000259" key="6">
    <source>
        <dbReference type="PROSITE" id="PS51385"/>
    </source>
</evidence>
<dbReference type="PANTHER" id="PTHR13612">
    <property type="entry name" value="ENHANCER OF MRNA-DECAPPING PROTEIN 3"/>
    <property type="match status" value="1"/>
</dbReference>
<evidence type="ECO:0000313" key="9">
    <source>
        <dbReference type="Proteomes" id="UP000290900"/>
    </source>
</evidence>
<feature type="domain" description="DFDF" evidence="7">
    <location>
        <begin position="123"/>
        <end position="159"/>
    </location>
</feature>
<proteinExistence type="inferred from homology"/>
<comment type="subcellular location">
    <subcellularLocation>
        <location evidence="1">Cytoplasm</location>
        <location evidence="1">P-body</location>
    </subcellularLocation>
</comment>
<dbReference type="Pfam" id="PF03853">
    <property type="entry name" value="YjeF_N"/>
    <property type="match status" value="1"/>
</dbReference>
<dbReference type="Proteomes" id="UP000290900">
    <property type="component" value="Unassembled WGS sequence"/>
</dbReference>
<organism evidence="8 9">
    <name type="scientific">Brettanomyces naardenensis</name>
    <name type="common">Yeast</name>
    <dbReference type="NCBI Taxonomy" id="13370"/>
    <lineage>
        <taxon>Eukaryota</taxon>
        <taxon>Fungi</taxon>
        <taxon>Dikarya</taxon>
        <taxon>Ascomycota</taxon>
        <taxon>Saccharomycotina</taxon>
        <taxon>Pichiomycetes</taxon>
        <taxon>Pichiales</taxon>
        <taxon>Pichiaceae</taxon>
        <taxon>Brettanomyces</taxon>
    </lineage>
</organism>
<reference evidence="8 9" key="1">
    <citation type="submission" date="2018-12" db="EMBL/GenBank/DDBJ databases">
        <authorList>
            <person name="Tiukova I."/>
            <person name="Dainat J."/>
        </authorList>
    </citation>
    <scope>NUCLEOTIDE SEQUENCE [LARGE SCALE GENOMIC DNA]</scope>
</reference>
<dbReference type="STRING" id="13370.A0A448YQ81"/>
<comment type="similarity">
    <text evidence="2">Belongs to the EDC3 family.</text>
</comment>
<dbReference type="InterPro" id="IPR036652">
    <property type="entry name" value="YjeF_N_dom_sf"/>
</dbReference>
<protein>
    <recommendedName>
        <fullName evidence="3">Enhancer of mRNA-decapping protein 3</fullName>
    </recommendedName>
</protein>
<dbReference type="Gene3D" id="3.40.50.10260">
    <property type="entry name" value="YjeF N-terminal domain"/>
    <property type="match status" value="1"/>
</dbReference>
<keyword evidence="9" id="KW-1185">Reference proteome</keyword>
<dbReference type="InParanoid" id="A0A448YQ81"/>
<gene>
    <name evidence="8" type="ORF">BRENAR_LOCUS3729</name>
</gene>
<dbReference type="GO" id="GO:0031087">
    <property type="term" value="P:deadenylation-independent decapping of nuclear-transcribed mRNA"/>
    <property type="evidence" value="ECO:0007669"/>
    <property type="project" value="TreeGrafter"/>
</dbReference>
<dbReference type="AlphaFoldDB" id="A0A448YQ81"/>
<evidence type="ECO:0000256" key="2">
    <source>
        <dbReference type="ARBA" id="ARBA00006610"/>
    </source>
</evidence>
<evidence type="ECO:0000256" key="4">
    <source>
        <dbReference type="ARBA" id="ARBA00022490"/>
    </source>
</evidence>
<dbReference type="InterPro" id="IPR019050">
    <property type="entry name" value="FDF_dom"/>
</dbReference>